<evidence type="ECO:0000256" key="2">
    <source>
        <dbReference type="ARBA" id="ARBA00023125"/>
    </source>
</evidence>
<evidence type="ECO:0000313" key="7">
    <source>
        <dbReference type="EMBL" id="MBT0607664.1"/>
    </source>
</evidence>
<gene>
    <name evidence="7" type="ORF">KIV10_05665</name>
</gene>
<dbReference type="Gene3D" id="1.10.150.130">
    <property type="match status" value="1"/>
</dbReference>
<keyword evidence="1" id="KW-0229">DNA integration</keyword>
<feature type="domain" description="Core-binding (CB)" evidence="6">
    <location>
        <begin position="95"/>
        <end position="192"/>
    </location>
</feature>
<keyword evidence="2 4" id="KW-0238">DNA-binding</keyword>
<dbReference type="InterPro" id="IPR013762">
    <property type="entry name" value="Integrase-like_cat_sf"/>
</dbReference>
<evidence type="ECO:0000256" key="4">
    <source>
        <dbReference type="PROSITE-ProRule" id="PRU01248"/>
    </source>
</evidence>
<accession>A0ABS5S5H6</accession>
<protein>
    <submittedName>
        <fullName evidence="7">Site-specific integrase</fullName>
    </submittedName>
</protein>
<evidence type="ECO:0000256" key="1">
    <source>
        <dbReference type="ARBA" id="ARBA00022908"/>
    </source>
</evidence>
<evidence type="ECO:0000256" key="3">
    <source>
        <dbReference type="ARBA" id="ARBA00023172"/>
    </source>
</evidence>
<reference evidence="7 8" key="1">
    <citation type="submission" date="2021-05" db="EMBL/GenBank/DDBJ databases">
        <title>Aequorivita echinoideorum JCM 30378 genome.</title>
        <authorList>
            <person name="Zhang H."/>
            <person name="Li C."/>
        </authorList>
    </citation>
    <scope>NUCLEOTIDE SEQUENCE [LARGE SCALE GENOMIC DNA]</scope>
    <source>
        <strain evidence="7 8">JCM30378</strain>
    </source>
</reference>
<dbReference type="InterPro" id="IPR044068">
    <property type="entry name" value="CB"/>
</dbReference>
<dbReference type="InterPro" id="IPR010998">
    <property type="entry name" value="Integrase_recombinase_N"/>
</dbReference>
<keyword evidence="3" id="KW-0233">DNA recombination</keyword>
<dbReference type="Proteomes" id="UP001297092">
    <property type="component" value="Unassembled WGS sequence"/>
</dbReference>
<organism evidence="7 8">
    <name type="scientific">Aequorivita echinoideorum</name>
    <dbReference type="NCBI Taxonomy" id="1549647"/>
    <lineage>
        <taxon>Bacteria</taxon>
        <taxon>Pseudomonadati</taxon>
        <taxon>Bacteroidota</taxon>
        <taxon>Flavobacteriia</taxon>
        <taxon>Flavobacteriales</taxon>
        <taxon>Flavobacteriaceae</taxon>
        <taxon>Aequorivita</taxon>
    </lineage>
</organism>
<dbReference type="RefSeq" id="WP_214112521.1">
    <property type="nucleotide sequence ID" value="NZ_JAHCTB010000002.1"/>
</dbReference>
<dbReference type="EMBL" id="JAHCTB010000002">
    <property type="protein sequence ID" value="MBT0607664.1"/>
    <property type="molecule type" value="Genomic_DNA"/>
</dbReference>
<dbReference type="CDD" id="cd00397">
    <property type="entry name" value="DNA_BRE_C"/>
    <property type="match status" value="1"/>
</dbReference>
<dbReference type="PROSITE" id="PS51898">
    <property type="entry name" value="TYR_RECOMBINASE"/>
    <property type="match status" value="1"/>
</dbReference>
<evidence type="ECO:0000313" key="8">
    <source>
        <dbReference type="Proteomes" id="UP001297092"/>
    </source>
</evidence>
<evidence type="ECO:0000259" key="6">
    <source>
        <dbReference type="PROSITE" id="PS51900"/>
    </source>
</evidence>
<comment type="caution">
    <text evidence="7">The sequence shown here is derived from an EMBL/GenBank/DDBJ whole genome shotgun (WGS) entry which is preliminary data.</text>
</comment>
<sequence length="410" mass="47971">MAKKRYSTPKLFIPRVKGRPSVATGKNWYVSFYWRSDPNGPLDKKITFLKGINRLPTAKERRAAGKQLCKAYEKMLERGWNPVTKETKSVKKSKTRNLTVNEALTFALKIKTKNRKGTTSSGYEQHLNRFLDWAKIEGYFGMEISRFSLDNFYDFFDWLRNDYTNEKTGKNLAGTSINNHKRSLSALFTTLKNERILPVNFIKDIPDVDQSPVNNKAFTLEELKAIKLKLQDEDPYLIHFISFILYALLRPREICRLQVKDIQLDQNFLSVETKTDALSVRRIIDKMKPTIEALHLENEPPSFHIFSNMNRPRDWSDAKLKSRVDHFGERFRKIKNEMGFGSEYSIYSFRHTAIMDLFHSLQKRGMGEQEILFKLMPITQHKSVAGIKNYLRQHKKSIPPDHSEIYTIDF</sequence>
<keyword evidence="8" id="KW-1185">Reference proteome</keyword>
<dbReference type="InterPro" id="IPR011010">
    <property type="entry name" value="DNA_brk_join_enz"/>
</dbReference>
<feature type="domain" description="Tyr recombinase" evidence="5">
    <location>
        <begin position="213"/>
        <end position="410"/>
    </location>
</feature>
<proteinExistence type="predicted"/>
<dbReference type="SUPFAM" id="SSF56349">
    <property type="entry name" value="DNA breaking-rejoining enzymes"/>
    <property type="match status" value="1"/>
</dbReference>
<dbReference type="PROSITE" id="PS51900">
    <property type="entry name" value="CB"/>
    <property type="match status" value="1"/>
</dbReference>
<evidence type="ECO:0000259" key="5">
    <source>
        <dbReference type="PROSITE" id="PS51898"/>
    </source>
</evidence>
<dbReference type="Gene3D" id="1.10.443.10">
    <property type="entry name" value="Intergrase catalytic core"/>
    <property type="match status" value="1"/>
</dbReference>
<name>A0ABS5S5H6_9FLAO</name>
<dbReference type="InterPro" id="IPR002104">
    <property type="entry name" value="Integrase_catalytic"/>
</dbReference>